<proteinExistence type="predicted"/>
<name>A0A0P4RB48_9ACTN</name>
<gene>
    <name evidence="2" type="ORF">TPA0598_06_04280</name>
</gene>
<keyword evidence="3" id="KW-1185">Reference proteome</keyword>
<evidence type="ECO:0000313" key="3">
    <source>
        <dbReference type="Proteomes" id="UP000048965"/>
    </source>
</evidence>
<organism evidence="2 3">
    <name type="scientific">Streptomyces lydicamycinicus</name>
    <dbReference type="NCBI Taxonomy" id="1546107"/>
    <lineage>
        <taxon>Bacteria</taxon>
        <taxon>Bacillati</taxon>
        <taxon>Actinomycetota</taxon>
        <taxon>Actinomycetes</taxon>
        <taxon>Kitasatosporales</taxon>
        <taxon>Streptomycetaceae</taxon>
        <taxon>Streptomyces</taxon>
    </lineage>
</organism>
<evidence type="ECO:0000256" key="1">
    <source>
        <dbReference type="SAM" id="MobiDB-lite"/>
    </source>
</evidence>
<evidence type="ECO:0000313" key="2">
    <source>
        <dbReference type="EMBL" id="GAO10263.1"/>
    </source>
</evidence>
<sequence length="97" mass="9881">MVRLRRTWVRRAGLRLTGSAPSGAVAGECATARGSGRAAATPRAAAGGARPGVTSGAAPVMSACDERAARGQARRDGLLVQRDGLLLQQCPEAEQVA</sequence>
<reference evidence="2 3" key="2">
    <citation type="journal article" date="2015" name="Stand. Genomic Sci.">
        <title>Draft genome sequence of marine-derived Streptomyces sp. TP-A0598, a producer of anti-MRSA antibiotic lydicamycins.</title>
        <authorList>
            <person name="Komaki H."/>
            <person name="Ichikawa N."/>
            <person name="Hosoyama A."/>
            <person name="Fujita N."/>
            <person name="Igarashi Y."/>
        </authorList>
    </citation>
    <scope>NUCLEOTIDE SEQUENCE [LARGE SCALE GENOMIC DNA]</scope>
    <source>
        <strain evidence="2 3">NBRC 110027</strain>
    </source>
</reference>
<protein>
    <submittedName>
        <fullName evidence="2">Uncharacterized protein</fullName>
    </submittedName>
</protein>
<comment type="caution">
    <text evidence="2">The sequence shown here is derived from an EMBL/GenBank/DDBJ whole genome shotgun (WGS) entry which is preliminary data.</text>
</comment>
<accession>A0A0P4RB48</accession>
<dbReference type="AlphaFoldDB" id="A0A0P4RB48"/>
<feature type="region of interest" description="Disordered" evidence="1">
    <location>
        <begin position="37"/>
        <end position="58"/>
    </location>
</feature>
<feature type="compositionally biased region" description="Low complexity" evidence="1">
    <location>
        <begin position="37"/>
        <end position="52"/>
    </location>
</feature>
<reference evidence="3" key="1">
    <citation type="submission" date="2014-09" db="EMBL/GenBank/DDBJ databases">
        <title>Whole genome shotgun sequence of Streptomyces sp. NBRC 110027.</title>
        <authorList>
            <person name="Komaki H."/>
            <person name="Ichikawa N."/>
            <person name="Katano-Makiyama Y."/>
            <person name="Hosoyama A."/>
            <person name="Hashimoto M."/>
            <person name="Uohara A."/>
            <person name="Kitahashi Y."/>
            <person name="Ohji S."/>
            <person name="Kimura A."/>
            <person name="Yamazoe A."/>
            <person name="Igarashi Y."/>
            <person name="Fujita N."/>
        </authorList>
    </citation>
    <scope>NUCLEOTIDE SEQUENCE [LARGE SCALE GENOMIC DNA]</scope>
    <source>
        <strain evidence="3">NBRC 110027</strain>
    </source>
</reference>
<dbReference type="EMBL" id="BBNO01000006">
    <property type="protein sequence ID" value="GAO10263.1"/>
    <property type="molecule type" value="Genomic_DNA"/>
</dbReference>
<dbReference type="Proteomes" id="UP000048965">
    <property type="component" value="Unassembled WGS sequence"/>
</dbReference>